<dbReference type="RefSeq" id="WP_089774961.1">
    <property type="nucleotide sequence ID" value="NZ_JADPAG010000124.1"/>
</dbReference>
<organism evidence="9 10">
    <name type="scientific">Enterocloster clostridioformis</name>
    <dbReference type="NCBI Taxonomy" id="1531"/>
    <lineage>
        <taxon>Bacteria</taxon>
        <taxon>Bacillati</taxon>
        <taxon>Bacillota</taxon>
        <taxon>Clostridia</taxon>
        <taxon>Lachnospirales</taxon>
        <taxon>Lachnospiraceae</taxon>
        <taxon>Enterocloster</taxon>
    </lineage>
</organism>
<evidence type="ECO:0000313" key="9">
    <source>
        <dbReference type="EMBL" id="SQB16759.1"/>
    </source>
</evidence>
<dbReference type="InterPro" id="IPR028259">
    <property type="entry name" value="AP2-like_int_N"/>
</dbReference>
<dbReference type="InterPro" id="IPR013762">
    <property type="entry name" value="Integrase-like_cat_sf"/>
</dbReference>
<evidence type="ECO:0000256" key="4">
    <source>
        <dbReference type="ARBA" id="ARBA00023125"/>
    </source>
</evidence>
<accession>A0A2X2WT80</accession>
<dbReference type="GO" id="GO:0003677">
    <property type="term" value="F:DNA binding"/>
    <property type="evidence" value="ECO:0007669"/>
    <property type="project" value="UniProtKB-UniRule"/>
</dbReference>
<comment type="function">
    <text evidence="1">Site-specific tyrosine recombinase, which acts by catalyzing the cutting and rejoining of the recombining DNA molecules.</text>
</comment>
<feature type="domain" description="Tyr recombinase" evidence="7">
    <location>
        <begin position="166"/>
        <end position="349"/>
    </location>
</feature>
<dbReference type="SUPFAM" id="SSF56349">
    <property type="entry name" value="DNA breaking-rejoining enzymes"/>
    <property type="match status" value="1"/>
</dbReference>
<proteinExistence type="inferred from homology"/>
<dbReference type="InterPro" id="IPR002104">
    <property type="entry name" value="Integrase_catalytic"/>
</dbReference>
<keyword evidence="10" id="KW-1185">Reference proteome</keyword>
<evidence type="ECO:0000313" key="10">
    <source>
        <dbReference type="Proteomes" id="UP000251853"/>
    </source>
</evidence>
<feature type="domain" description="Core-binding (CB)" evidence="8">
    <location>
        <begin position="56"/>
        <end position="144"/>
    </location>
</feature>
<reference evidence="9 10" key="1">
    <citation type="submission" date="2018-06" db="EMBL/GenBank/DDBJ databases">
        <authorList>
            <consortium name="Pathogen Informatics"/>
            <person name="Doyle S."/>
        </authorList>
    </citation>
    <scope>NUCLEOTIDE SEQUENCE [LARGE SCALE GENOMIC DNA]</scope>
    <source>
        <strain evidence="9 10">NCTC11224</strain>
    </source>
</reference>
<dbReference type="InterPro" id="IPR044068">
    <property type="entry name" value="CB"/>
</dbReference>
<evidence type="ECO:0000256" key="5">
    <source>
        <dbReference type="ARBA" id="ARBA00023172"/>
    </source>
</evidence>
<dbReference type="GO" id="GO:0015074">
    <property type="term" value="P:DNA integration"/>
    <property type="evidence" value="ECO:0007669"/>
    <property type="project" value="UniProtKB-KW"/>
</dbReference>
<keyword evidence="3" id="KW-0229">DNA integration</keyword>
<keyword evidence="5" id="KW-0233">DNA recombination</keyword>
<name>A0A2X2WT80_9FIRM</name>
<dbReference type="InterPro" id="IPR050090">
    <property type="entry name" value="Tyrosine_recombinase_XerCD"/>
</dbReference>
<keyword evidence="4 6" id="KW-0238">DNA-binding</keyword>
<evidence type="ECO:0000259" key="8">
    <source>
        <dbReference type="PROSITE" id="PS51900"/>
    </source>
</evidence>
<gene>
    <name evidence="9" type="ORF">NCTC11224_05821</name>
</gene>
<dbReference type="PROSITE" id="PS51900">
    <property type="entry name" value="CB"/>
    <property type="match status" value="1"/>
</dbReference>
<dbReference type="InterPro" id="IPR010998">
    <property type="entry name" value="Integrase_recombinase_N"/>
</dbReference>
<comment type="similarity">
    <text evidence="2">Belongs to the 'phage' integrase family.</text>
</comment>
<dbReference type="CDD" id="cd01189">
    <property type="entry name" value="INT_ICEBs1_C_like"/>
    <property type="match status" value="1"/>
</dbReference>
<evidence type="ECO:0000256" key="2">
    <source>
        <dbReference type="ARBA" id="ARBA00008857"/>
    </source>
</evidence>
<dbReference type="PANTHER" id="PTHR30349:SF64">
    <property type="entry name" value="PROPHAGE INTEGRASE INTD-RELATED"/>
    <property type="match status" value="1"/>
</dbReference>
<dbReference type="Gene3D" id="1.10.150.130">
    <property type="match status" value="1"/>
</dbReference>
<evidence type="ECO:0000256" key="3">
    <source>
        <dbReference type="ARBA" id="ARBA00022908"/>
    </source>
</evidence>
<protein>
    <submittedName>
        <fullName evidence="9">Site-specific recombinase XerD</fullName>
    </submittedName>
</protein>
<dbReference type="Proteomes" id="UP000251853">
    <property type="component" value="Unassembled WGS sequence"/>
</dbReference>
<dbReference type="Pfam" id="PF14657">
    <property type="entry name" value="Arm-DNA-bind_4"/>
    <property type="match status" value="1"/>
</dbReference>
<dbReference type="InterPro" id="IPR004107">
    <property type="entry name" value="Integrase_SAM-like_N"/>
</dbReference>
<dbReference type="PANTHER" id="PTHR30349">
    <property type="entry name" value="PHAGE INTEGRASE-RELATED"/>
    <property type="match status" value="1"/>
</dbReference>
<dbReference type="EMBL" id="UAVW01000021">
    <property type="protein sequence ID" value="SQB16759.1"/>
    <property type="molecule type" value="Genomic_DNA"/>
</dbReference>
<evidence type="ECO:0000256" key="1">
    <source>
        <dbReference type="ARBA" id="ARBA00003283"/>
    </source>
</evidence>
<dbReference type="AlphaFoldDB" id="A0A2X2WT80"/>
<evidence type="ECO:0000259" key="7">
    <source>
        <dbReference type="PROSITE" id="PS51898"/>
    </source>
</evidence>
<dbReference type="Pfam" id="PF14659">
    <property type="entry name" value="Phage_int_SAM_3"/>
    <property type="match status" value="1"/>
</dbReference>
<evidence type="ECO:0000256" key="6">
    <source>
        <dbReference type="PROSITE-ProRule" id="PRU01248"/>
    </source>
</evidence>
<dbReference type="PROSITE" id="PS51898">
    <property type="entry name" value="TYR_RECOMBINASE"/>
    <property type="match status" value="1"/>
</dbReference>
<dbReference type="GO" id="GO:0006310">
    <property type="term" value="P:DNA recombination"/>
    <property type="evidence" value="ECO:0007669"/>
    <property type="project" value="UniProtKB-KW"/>
</dbReference>
<sequence length="363" mass="42854">MPVFKNEDNGTWYVMARYVNWKGERKQKCKRGFATKKEAQEWERMFLLQTSSDLDMSFEAFTERYVNDIKNRLKENTWLTKEHIIRTKILPYFGKLKISEITTKEVITWQNEMLAYRDEKKKPYSQTYLKTLHNQLSAIFNHAVRYYDLRSNPAAKVGNMGSEEHKEMLFWTREEYKKFADEMMDKPVSFYAFEMLYWCGIREGELLALTAADFDFEKETVKISKSYQRLHGEDVITTPKTKKSNRTIKMPHFLCEEMQEYIGMLYGLKKKDRIFTVTKSYLHHEMDRGAKAAGVKRIRIHDLRHSHISLLIDMGFSAVAIADRVGHESIDITYQYAHLFPSKQTEMANRLDDLGKGDFENVG</sequence>
<dbReference type="Gene3D" id="1.10.443.10">
    <property type="entry name" value="Intergrase catalytic core"/>
    <property type="match status" value="1"/>
</dbReference>
<dbReference type="Pfam" id="PF00589">
    <property type="entry name" value="Phage_integrase"/>
    <property type="match status" value="1"/>
</dbReference>
<dbReference type="InterPro" id="IPR011010">
    <property type="entry name" value="DNA_brk_join_enz"/>
</dbReference>